<gene>
    <name evidence="13" type="ORF">AC244_16505</name>
</gene>
<comment type="function">
    <text evidence="2">Could be a virulence factor.</text>
</comment>
<dbReference type="InterPro" id="IPR001736">
    <property type="entry name" value="PLipase_D/transphosphatidylase"/>
</dbReference>
<name>A0A0L8BT06_ENSAD</name>
<evidence type="ECO:0000259" key="12">
    <source>
        <dbReference type="PROSITE" id="PS50035"/>
    </source>
</evidence>
<evidence type="ECO:0000313" key="13">
    <source>
        <dbReference type="EMBL" id="KOF17634.1"/>
    </source>
</evidence>
<dbReference type="GO" id="GO:0016042">
    <property type="term" value="P:lipid catabolic process"/>
    <property type="evidence" value="ECO:0007669"/>
    <property type="project" value="UniProtKB-KW"/>
</dbReference>
<keyword evidence="9" id="KW-0442">Lipid degradation</keyword>
<dbReference type="InterPro" id="IPR051406">
    <property type="entry name" value="PLD_domain"/>
</dbReference>
<dbReference type="EMBL" id="LGAP01000010">
    <property type="protein sequence ID" value="KOF17634.1"/>
    <property type="molecule type" value="Genomic_DNA"/>
</dbReference>
<dbReference type="AlphaFoldDB" id="A0A0L8BT06"/>
<evidence type="ECO:0000256" key="10">
    <source>
        <dbReference type="ARBA" id="ARBA00023098"/>
    </source>
</evidence>
<proteinExistence type="inferred from homology"/>
<keyword evidence="8" id="KW-0378">Hydrolase</keyword>
<sequence length="559" mass="62680">MRKKGSRNGLTALAVAGTNVVVLGWDMSENDIRTRGILGFAIQRTRHEDDEKIWLPGLKTFESVDPHPDPGVPVSSFRHPLQTFQWSDYTPSPGRKYTYRIVAMAGQPGVLVEDVDVSLTVTTERIDQGKHAIFFNRGAIASQEYARRFQNLPPDEVGQAAYDWLSRGLVEGLETFLSRAGQGDELYGAIFEFENKRIHAAIRAAHDRGAKIKVLYDGDSQREGNENALKGSGIAGLTKARTRSGQFAHNKFFVLRRAGTFSEVWTGSTNLSDNGIFGHSNNAHIVRDRKIAEAYFAYWEVLNKDQTVRPTAIAATAISPTPPQQINTSGDTVAVFSPRTDLTALDWYAQLAGNAERAIFTTFAFGMNSRFVTVYDQTDDVLRFALMEKKGNGRSYKVQAAEVDRIRKRPNTTVAVGNYITINAFDRWLKEIDRIQEDVNVRFVHTKYMLIDPLGSKPIVIVGSANFSQASTDTNDENMLVIENNDAVSDIYLGEFMRLFSHYAFRESLTFKKSNKPADILRRKHLKEDPSWIDGDGGNSGYFVQGFDRALRRLYFSGQ</sequence>
<dbReference type="PATRIC" id="fig|106592.7.peg.1054"/>
<evidence type="ECO:0000256" key="8">
    <source>
        <dbReference type="ARBA" id="ARBA00022801"/>
    </source>
</evidence>
<dbReference type="RefSeq" id="WP_053249908.1">
    <property type="nucleotide sequence ID" value="NZ_LGAP01000010.1"/>
</dbReference>
<feature type="domain" description="PLD phosphodiesterase" evidence="12">
    <location>
        <begin position="440"/>
        <end position="471"/>
    </location>
</feature>
<dbReference type="InterPro" id="IPR025202">
    <property type="entry name" value="PLD-like_dom"/>
</dbReference>
<accession>A0A0L8BT06</accession>
<dbReference type="GO" id="GO:0005576">
    <property type="term" value="C:extracellular region"/>
    <property type="evidence" value="ECO:0007669"/>
    <property type="project" value="UniProtKB-SubCell"/>
</dbReference>
<evidence type="ECO:0000256" key="5">
    <source>
        <dbReference type="ARBA" id="ARBA00012027"/>
    </source>
</evidence>
<evidence type="ECO:0000256" key="3">
    <source>
        <dbReference type="ARBA" id="ARBA00004613"/>
    </source>
</evidence>
<organism evidence="13 14">
    <name type="scientific">Ensifer adhaerens</name>
    <name type="common">Sinorhizobium morelense</name>
    <dbReference type="NCBI Taxonomy" id="106592"/>
    <lineage>
        <taxon>Bacteria</taxon>
        <taxon>Pseudomonadati</taxon>
        <taxon>Pseudomonadota</taxon>
        <taxon>Alphaproteobacteria</taxon>
        <taxon>Hyphomicrobiales</taxon>
        <taxon>Rhizobiaceae</taxon>
        <taxon>Sinorhizobium/Ensifer group</taxon>
        <taxon>Ensifer</taxon>
    </lineage>
</organism>
<dbReference type="Gene3D" id="3.30.870.10">
    <property type="entry name" value="Endonuclease Chain A"/>
    <property type="match status" value="2"/>
</dbReference>
<dbReference type="CDD" id="cd09173">
    <property type="entry name" value="PLDc_Nuc_like_unchar1_2"/>
    <property type="match status" value="1"/>
</dbReference>
<comment type="caution">
    <text evidence="13">The sequence shown here is derived from an EMBL/GenBank/DDBJ whole genome shotgun (WGS) entry which is preliminary data.</text>
</comment>
<dbReference type="PROSITE" id="PS50035">
    <property type="entry name" value="PLD"/>
    <property type="match status" value="1"/>
</dbReference>
<reference evidence="14" key="1">
    <citation type="submission" date="2015-07" db="EMBL/GenBank/DDBJ databases">
        <title>Whole genome sequence of an Ensifer adhaerens strain isolated from a cave pool in the Wind Cave National Park.</title>
        <authorList>
            <person name="Eng W.W.H."/>
            <person name="Gan H.M."/>
            <person name="Barton H.A."/>
            <person name="Savka M.A."/>
        </authorList>
    </citation>
    <scope>NUCLEOTIDE SEQUENCE [LARGE SCALE GENOMIC DNA]</scope>
    <source>
        <strain evidence="14">SD006</strain>
    </source>
</reference>
<dbReference type="OrthoDB" id="9789376at2"/>
<keyword evidence="10" id="KW-0443">Lipid metabolism</keyword>
<evidence type="ECO:0000256" key="1">
    <source>
        <dbReference type="ARBA" id="ARBA00000798"/>
    </source>
</evidence>
<protein>
    <recommendedName>
        <fullName evidence="6">Phospholipase D</fullName>
        <ecNumber evidence="5">3.1.4.4</ecNumber>
    </recommendedName>
    <alternativeName>
        <fullName evidence="11">Choline phosphatase</fullName>
    </alternativeName>
</protein>
<keyword evidence="7" id="KW-0964">Secreted</keyword>
<dbReference type="GO" id="GO:0004630">
    <property type="term" value="F:phospholipase D activity"/>
    <property type="evidence" value="ECO:0007669"/>
    <property type="project" value="UniProtKB-EC"/>
</dbReference>
<evidence type="ECO:0000256" key="11">
    <source>
        <dbReference type="ARBA" id="ARBA00029594"/>
    </source>
</evidence>
<dbReference type="SUPFAM" id="SSF56024">
    <property type="entry name" value="Phospholipase D/nuclease"/>
    <property type="match status" value="2"/>
</dbReference>
<dbReference type="GO" id="GO:0016891">
    <property type="term" value="F:RNA endonuclease activity producing 5'-phosphomonoesters, hydrolytic mechanism"/>
    <property type="evidence" value="ECO:0007669"/>
    <property type="project" value="TreeGrafter"/>
</dbReference>
<comment type="similarity">
    <text evidence="4">Belongs to the phospholipase D family.</text>
</comment>
<dbReference type="CDD" id="cd09172">
    <property type="entry name" value="PLDc_Nuc_like_unchar1_1"/>
    <property type="match status" value="1"/>
</dbReference>
<dbReference type="Pfam" id="PF13091">
    <property type="entry name" value="PLDc_2"/>
    <property type="match status" value="2"/>
</dbReference>
<evidence type="ECO:0000256" key="9">
    <source>
        <dbReference type="ARBA" id="ARBA00022963"/>
    </source>
</evidence>
<evidence type="ECO:0000256" key="2">
    <source>
        <dbReference type="ARBA" id="ARBA00003145"/>
    </source>
</evidence>
<dbReference type="PANTHER" id="PTHR43856:SF1">
    <property type="entry name" value="MITOCHONDRIAL CARDIOLIPIN HYDROLASE"/>
    <property type="match status" value="1"/>
</dbReference>
<comment type="subcellular location">
    <subcellularLocation>
        <location evidence="3">Secreted</location>
    </subcellularLocation>
</comment>
<evidence type="ECO:0000256" key="7">
    <source>
        <dbReference type="ARBA" id="ARBA00022525"/>
    </source>
</evidence>
<evidence type="ECO:0000256" key="6">
    <source>
        <dbReference type="ARBA" id="ARBA00018392"/>
    </source>
</evidence>
<dbReference type="EC" id="3.1.4.4" evidence="5"/>
<evidence type="ECO:0000256" key="4">
    <source>
        <dbReference type="ARBA" id="ARBA00008664"/>
    </source>
</evidence>
<comment type="catalytic activity">
    <reaction evidence="1">
        <text>a 1,2-diacyl-sn-glycero-3-phosphocholine + H2O = a 1,2-diacyl-sn-glycero-3-phosphate + choline + H(+)</text>
        <dbReference type="Rhea" id="RHEA:14445"/>
        <dbReference type="ChEBI" id="CHEBI:15354"/>
        <dbReference type="ChEBI" id="CHEBI:15377"/>
        <dbReference type="ChEBI" id="CHEBI:15378"/>
        <dbReference type="ChEBI" id="CHEBI:57643"/>
        <dbReference type="ChEBI" id="CHEBI:58608"/>
        <dbReference type="EC" id="3.1.4.4"/>
    </reaction>
</comment>
<dbReference type="GO" id="GO:0006793">
    <property type="term" value="P:phosphorus metabolic process"/>
    <property type="evidence" value="ECO:0007669"/>
    <property type="project" value="UniProtKB-ARBA"/>
</dbReference>
<evidence type="ECO:0000313" key="14">
    <source>
        <dbReference type="Proteomes" id="UP000037425"/>
    </source>
</evidence>
<dbReference type="Proteomes" id="UP000037425">
    <property type="component" value="Unassembled WGS sequence"/>
</dbReference>
<dbReference type="PANTHER" id="PTHR43856">
    <property type="entry name" value="CARDIOLIPIN HYDROLASE"/>
    <property type="match status" value="1"/>
</dbReference>